<gene>
    <name evidence="1" type="ORF">MHBO_004159</name>
</gene>
<dbReference type="Proteomes" id="UP001439008">
    <property type="component" value="Unassembled WGS sequence"/>
</dbReference>
<organism evidence="1 2">
    <name type="scientific">Bonamia ostreae</name>
    <dbReference type="NCBI Taxonomy" id="126728"/>
    <lineage>
        <taxon>Eukaryota</taxon>
        <taxon>Sar</taxon>
        <taxon>Rhizaria</taxon>
        <taxon>Endomyxa</taxon>
        <taxon>Ascetosporea</taxon>
        <taxon>Haplosporida</taxon>
        <taxon>Bonamia</taxon>
    </lineage>
</organism>
<keyword evidence="2" id="KW-1185">Reference proteome</keyword>
<dbReference type="EMBL" id="JBDODL010003303">
    <property type="protein sequence ID" value="MES1922640.1"/>
    <property type="molecule type" value="Genomic_DNA"/>
</dbReference>
<protein>
    <recommendedName>
        <fullName evidence="3">Maturase K</fullName>
    </recommendedName>
</protein>
<proteinExistence type="predicted"/>
<comment type="caution">
    <text evidence="1">The sequence shown here is derived from an EMBL/GenBank/DDBJ whole genome shotgun (WGS) entry which is preliminary data.</text>
</comment>
<name>A0ABV2ASI2_9EUKA</name>
<feature type="non-terminal residue" evidence="1">
    <location>
        <position position="1"/>
    </location>
</feature>
<evidence type="ECO:0000313" key="2">
    <source>
        <dbReference type="Proteomes" id="UP001439008"/>
    </source>
</evidence>
<evidence type="ECO:0008006" key="3">
    <source>
        <dbReference type="Google" id="ProtNLM"/>
    </source>
</evidence>
<sequence>QFSAKLLCSPDNKTSLNSLGNFPLLVCYLSPEYNKKSYVSEKNVVYVLEIIAESLRSNIEMQKFLIDRAGIDCFKYLFIDPIPKKYRTLRTLGIIKRILVIFQNLGHVSFSGN</sequence>
<evidence type="ECO:0000313" key="1">
    <source>
        <dbReference type="EMBL" id="MES1922640.1"/>
    </source>
</evidence>
<reference evidence="1 2" key="1">
    <citation type="journal article" date="2024" name="BMC Biol.">
        <title>Comparative genomics of Ascetosporea gives new insight into the evolutionary basis for animal parasitism in Rhizaria.</title>
        <authorList>
            <person name="Hiltunen Thoren M."/>
            <person name="Onut-Brannstrom I."/>
            <person name="Alfjorden A."/>
            <person name="Peckova H."/>
            <person name="Swords F."/>
            <person name="Hooper C."/>
            <person name="Holzer A.S."/>
            <person name="Bass D."/>
            <person name="Burki F."/>
        </authorList>
    </citation>
    <scope>NUCLEOTIDE SEQUENCE [LARGE SCALE GENOMIC DNA]</scope>
    <source>
        <strain evidence="1">20-A016</strain>
    </source>
</reference>
<accession>A0ABV2ASI2</accession>